<dbReference type="KEGG" id="lak:106173060"/>
<gene>
    <name evidence="3 4 5 6" type="primary">LOC106173060</name>
</gene>
<dbReference type="Proteomes" id="UP000085678">
    <property type="component" value="Unplaced"/>
</dbReference>
<dbReference type="OrthoDB" id="6154219at2759"/>
<dbReference type="RefSeq" id="XP_013409494.1">
    <property type="nucleotide sequence ID" value="XM_013554040.1"/>
</dbReference>
<organism evidence="2 4">
    <name type="scientific">Lingula anatina</name>
    <name type="common">Brachiopod</name>
    <name type="synonym">Lingula unguis</name>
    <dbReference type="NCBI Taxonomy" id="7574"/>
    <lineage>
        <taxon>Eukaryota</taxon>
        <taxon>Metazoa</taxon>
        <taxon>Spiralia</taxon>
        <taxon>Lophotrochozoa</taxon>
        <taxon>Brachiopoda</taxon>
        <taxon>Linguliformea</taxon>
        <taxon>Lingulata</taxon>
        <taxon>Lingulida</taxon>
        <taxon>Linguloidea</taxon>
        <taxon>Lingulidae</taxon>
        <taxon>Lingula</taxon>
    </lineage>
</organism>
<reference evidence="3 4" key="1">
    <citation type="submission" date="2025-04" db="UniProtKB">
        <authorList>
            <consortium name="RefSeq"/>
        </authorList>
    </citation>
    <scope>IDENTIFICATION</scope>
    <source>
        <tissue evidence="3 4">Gonads</tissue>
    </source>
</reference>
<keyword evidence="2" id="KW-1185">Reference proteome</keyword>
<evidence type="ECO:0000256" key="1">
    <source>
        <dbReference type="SAM" id="MobiDB-lite"/>
    </source>
</evidence>
<dbReference type="RefSeq" id="XP_013409491.1">
    <property type="nucleotide sequence ID" value="XM_013554037.1"/>
</dbReference>
<dbReference type="AlphaFoldDB" id="A0A1S3JGG7"/>
<accession>A0A1S3JGG7</accession>
<feature type="region of interest" description="Disordered" evidence="1">
    <location>
        <begin position="224"/>
        <end position="243"/>
    </location>
</feature>
<protein>
    <submittedName>
        <fullName evidence="3 4">Uncharacterized protein LOC106173060</fullName>
    </submittedName>
</protein>
<name>A0A1S3JGG7_LINAN</name>
<proteinExistence type="predicted"/>
<evidence type="ECO:0000313" key="2">
    <source>
        <dbReference type="Proteomes" id="UP000085678"/>
    </source>
</evidence>
<sequence>MVRMLKHSRQQMTLQSTTVSSPPKPPSWRDFTVAMKTRSSIESQPKLPKGSKSLEFTDLSKIQTQVLYKQVCSSCEEKKGVNNVNNKFKRSRAKFHRTQSEKCISVEDIPRECLAINLADTKPQDIGLRQKNYSDERLYLVDNTLRCRKWLAGIEPIDPTPDVFFSRGPNEAVEMPGETWQDIATDSVQGSQNDTFGQTNAELKNVATKSVSFSEADCLSQSQNMQGKGVKDGLERDDNEGTEVGSGEIIGCCSKVTENVDFQLSHVENNCTNSPNLLSATLSKQGQLISSFHEEGSSSHSLCAVETPVTDYLNKCP</sequence>
<evidence type="ECO:0000313" key="6">
    <source>
        <dbReference type="RefSeq" id="XP_013409494.1"/>
    </source>
</evidence>
<evidence type="ECO:0000313" key="3">
    <source>
        <dbReference type="RefSeq" id="XP_013409491.1"/>
    </source>
</evidence>
<feature type="region of interest" description="Disordered" evidence="1">
    <location>
        <begin position="1"/>
        <end position="26"/>
    </location>
</feature>
<dbReference type="RefSeq" id="XP_013409492.1">
    <property type="nucleotide sequence ID" value="XM_013554038.1"/>
</dbReference>
<evidence type="ECO:0000313" key="4">
    <source>
        <dbReference type="RefSeq" id="XP_013409492.1"/>
    </source>
</evidence>
<dbReference type="RefSeq" id="XP_013409493.1">
    <property type="nucleotide sequence ID" value="XM_013554039.1"/>
</dbReference>
<dbReference type="GeneID" id="106173060"/>
<evidence type="ECO:0000313" key="5">
    <source>
        <dbReference type="RefSeq" id="XP_013409493.1"/>
    </source>
</evidence>